<evidence type="ECO:0000256" key="1">
    <source>
        <dbReference type="SAM" id="MobiDB-lite"/>
    </source>
</evidence>
<dbReference type="AlphaFoldDB" id="A0A7U9DIU4"/>
<dbReference type="EMBL" id="CM001889">
    <property type="protein sequence ID" value="EOY44779.1"/>
    <property type="molecule type" value="Genomic_DNA"/>
</dbReference>
<feature type="region of interest" description="Disordered" evidence="1">
    <location>
        <begin position="1"/>
        <end position="22"/>
    </location>
</feature>
<protein>
    <submittedName>
        <fullName evidence="2">Uncharacterized protein</fullName>
    </submittedName>
</protein>
<proteinExistence type="predicted"/>
<name>A0A7U9DIU4_STRLI</name>
<reference evidence="3" key="1">
    <citation type="journal article" date="2013" name="Genome Biol. Evol.">
        <title>The genome sequence of Streptomyces lividans 66 reveals a novel tRNA-dependent peptide biosynthetic system within a metal-related genomic island.</title>
        <authorList>
            <person name="Cruz-Morales P."/>
            <person name="Vijgenboom E."/>
            <person name="Iruegas-Bocardo F."/>
            <person name="Girard G."/>
            <person name="Yanez-Guerra L.A."/>
            <person name="Ramos-Aboites H.E."/>
            <person name="Pernodet J.L."/>
            <person name="Anne J."/>
            <person name="van Wezel G.P."/>
            <person name="Barona-Gomez F."/>
        </authorList>
    </citation>
    <scope>NUCLEOTIDE SEQUENCE [LARGE SCALE GENOMIC DNA]</scope>
    <source>
        <strain evidence="3">1326</strain>
    </source>
</reference>
<dbReference type="Proteomes" id="UP000014062">
    <property type="component" value="Chromosome"/>
</dbReference>
<evidence type="ECO:0000313" key="2">
    <source>
        <dbReference type="EMBL" id="EOY44779.1"/>
    </source>
</evidence>
<evidence type="ECO:0000313" key="3">
    <source>
        <dbReference type="Proteomes" id="UP000014062"/>
    </source>
</evidence>
<accession>A0A7U9DIU4</accession>
<organism evidence="2 3">
    <name type="scientific">Streptomyces lividans 1326</name>
    <dbReference type="NCBI Taxonomy" id="1200984"/>
    <lineage>
        <taxon>Bacteria</taxon>
        <taxon>Bacillati</taxon>
        <taxon>Actinomycetota</taxon>
        <taxon>Actinomycetes</taxon>
        <taxon>Kitasatosporales</taxon>
        <taxon>Streptomycetaceae</taxon>
        <taxon>Streptomyces</taxon>
    </lineage>
</organism>
<sequence length="45" mass="4864">MLLPLPACGGAGRNQGMRHDRRGGVRGYRMRSLSPCFWWGGSSAG</sequence>
<gene>
    <name evidence="2" type="ORF">SLI_0060</name>
</gene>